<dbReference type="KEGG" id="lak:106166694"/>
<evidence type="ECO:0000256" key="3">
    <source>
        <dbReference type="ARBA" id="ARBA00022525"/>
    </source>
</evidence>
<evidence type="ECO:0000256" key="1">
    <source>
        <dbReference type="ARBA" id="ARBA00004613"/>
    </source>
</evidence>
<reference evidence="8" key="1">
    <citation type="submission" date="2025-08" db="UniProtKB">
        <authorList>
            <consortium name="RefSeq"/>
        </authorList>
    </citation>
    <scope>IDENTIFICATION</scope>
    <source>
        <tissue evidence="8">Gonads</tissue>
    </source>
</reference>
<dbReference type="FunCoup" id="A0A1S3IRF4">
    <property type="interactions" value="74"/>
</dbReference>
<evidence type="ECO:0000256" key="4">
    <source>
        <dbReference type="ARBA" id="ARBA00023157"/>
    </source>
</evidence>
<dbReference type="InterPro" id="IPR029034">
    <property type="entry name" value="Cystine-knot_cytokine"/>
</dbReference>
<dbReference type="InParanoid" id="A0A1S3IRF4"/>
<dbReference type="GO" id="GO:0005737">
    <property type="term" value="C:cytoplasm"/>
    <property type="evidence" value="ECO:0007669"/>
    <property type="project" value="TreeGrafter"/>
</dbReference>
<dbReference type="GeneID" id="106166694"/>
<dbReference type="InterPro" id="IPR001545">
    <property type="entry name" value="Gonadotropin_bsu"/>
</dbReference>
<dbReference type="PANTHER" id="PTHR11515">
    <property type="entry name" value="GLYCOPROTEIN HORMONE BETA CHAIN"/>
    <property type="match status" value="1"/>
</dbReference>
<organism evidence="7 8">
    <name type="scientific">Lingula anatina</name>
    <name type="common">Brachiopod</name>
    <name type="synonym">Lingula unguis</name>
    <dbReference type="NCBI Taxonomy" id="7574"/>
    <lineage>
        <taxon>Eukaryota</taxon>
        <taxon>Metazoa</taxon>
        <taxon>Spiralia</taxon>
        <taxon>Lophotrochozoa</taxon>
        <taxon>Brachiopoda</taxon>
        <taxon>Linguliformea</taxon>
        <taxon>Lingulata</taxon>
        <taxon>Lingulida</taxon>
        <taxon>Linguloidea</taxon>
        <taxon>Lingulidae</taxon>
        <taxon>Lingula</taxon>
    </lineage>
</organism>
<comment type="similarity">
    <text evidence="2">Belongs to the glycoprotein hormones subunit beta family.</text>
</comment>
<protein>
    <submittedName>
        <fullName evidence="8">Thyrostimulin beta-5 subunit</fullName>
    </submittedName>
</protein>
<dbReference type="RefSeq" id="XP_013400795.1">
    <property type="nucleotide sequence ID" value="XM_013545341.1"/>
</dbReference>
<dbReference type="OrthoDB" id="10006958at2759"/>
<keyword evidence="7" id="KW-1185">Reference proteome</keyword>
<dbReference type="STRING" id="7574.A0A1S3IRF4"/>
<dbReference type="Gene3D" id="2.10.90.10">
    <property type="entry name" value="Cystine-knot cytokines"/>
    <property type="match status" value="1"/>
</dbReference>
<evidence type="ECO:0000256" key="5">
    <source>
        <dbReference type="SAM" id="SignalP"/>
    </source>
</evidence>
<accession>A0A1S3IRF4</accession>
<dbReference type="GO" id="GO:0007186">
    <property type="term" value="P:G protein-coupled receptor signaling pathway"/>
    <property type="evidence" value="ECO:0007669"/>
    <property type="project" value="TreeGrafter"/>
</dbReference>
<dbReference type="AlphaFoldDB" id="A0A1S3IRF4"/>
<dbReference type="GO" id="GO:0005179">
    <property type="term" value="F:hormone activity"/>
    <property type="evidence" value="ECO:0007669"/>
    <property type="project" value="InterPro"/>
</dbReference>
<dbReference type="CDD" id="cd00069">
    <property type="entry name" value="GHB_like"/>
    <property type="match status" value="1"/>
</dbReference>
<keyword evidence="5" id="KW-0732">Signal</keyword>
<keyword evidence="4" id="KW-1015">Disulfide bond</keyword>
<evidence type="ECO:0000313" key="7">
    <source>
        <dbReference type="Proteomes" id="UP000085678"/>
    </source>
</evidence>
<dbReference type="Pfam" id="PF00007">
    <property type="entry name" value="Cys_knot"/>
    <property type="match status" value="1"/>
</dbReference>
<gene>
    <name evidence="8" type="primary">LOC106166694</name>
</gene>
<comment type="subcellular location">
    <subcellularLocation>
        <location evidence="1">Secreted</location>
    </subcellularLocation>
</comment>
<dbReference type="PANTHER" id="PTHR11515:SF13">
    <property type="entry name" value="GLYCOPROTEIN HORMONE BETA 5, ISOFORM A"/>
    <property type="match status" value="1"/>
</dbReference>
<evidence type="ECO:0000256" key="2">
    <source>
        <dbReference type="ARBA" id="ARBA00006552"/>
    </source>
</evidence>
<feature type="chain" id="PRO_5010363316" evidence="5">
    <location>
        <begin position="21"/>
        <end position="133"/>
    </location>
</feature>
<evidence type="ECO:0000259" key="6">
    <source>
        <dbReference type="Pfam" id="PF00007"/>
    </source>
</evidence>
<name>A0A1S3IRF4_LINAN</name>
<sequence>MELPAALISILPILWTLASGSVDPKTMLACNQREFRYNVEKPPYVAPDGTTITCKGTVKVWACYGRCETSEVGDYEFPFKLSFHNVCTYGGDVVRRRVTLDCPGYPDPTVELFDVERCECQVCRYDKTSCENI</sequence>
<keyword evidence="3" id="KW-0964">Secreted</keyword>
<dbReference type="Proteomes" id="UP000085678">
    <property type="component" value="Unplaced"/>
</dbReference>
<feature type="signal peptide" evidence="5">
    <location>
        <begin position="1"/>
        <end position="20"/>
    </location>
</feature>
<dbReference type="SUPFAM" id="SSF57501">
    <property type="entry name" value="Cystine-knot cytokines"/>
    <property type="match status" value="1"/>
</dbReference>
<dbReference type="GO" id="GO:0005615">
    <property type="term" value="C:extracellular space"/>
    <property type="evidence" value="ECO:0007669"/>
    <property type="project" value="TreeGrafter"/>
</dbReference>
<dbReference type="InterPro" id="IPR006208">
    <property type="entry name" value="Glyco_hormone_CN"/>
</dbReference>
<proteinExistence type="inferred from homology"/>
<feature type="domain" description="Glycoprotein hormone subunit beta" evidence="6">
    <location>
        <begin position="54"/>
        <end position="131"/>
    </location>
</feature>
<evidence type="ECO:0000313" key="8">
    <source>
        <dbReference type="RefSeq" id="XP_013400795.1"/>
    </source>
</evidence>